<dbReference type="InterPro" id="IPR016208">
    <property type="entry name" value="Ald_Oxase/xanthine_DH-like"/>
</dbReference>
<dbReference type="SMART" id="SM01008">
    <property type="entry name" value="Ald_Xan_dh_C"/>
    <property type="match status" value="1"/>
</dbReference>
<organism evidence="2 3">
    <name type="scientific">Capsicum baccatum</name>
    <name type="common">Peruvian pepper</name>
    <dbReference type="NCBI Taxonomy" id="33114"/>
    <lineage>
        <taxon>Eukaryota</taxon>
        <taxon>Viridiplantae</taxon>
        <taxon>Streptophyta</taxon>
        <taxon>Embryophyta</taxon>
        <taxon>Tracheophyta</taxon>
        <taxon>Spermatophyta</taxon>
        <taxon>Magnoliopsida</taxon>
        <taxon>eudicotyledons</taxon>
        <taxon>Gunneridae</taxon>
        <taxon>Pentapetalae</taxon>
        <taxon>asterids</taxon>
        <taxon>lamiids</taxon>
        <taxon>Solanales</taxon>
        <taxon>Solanaceae</taxon>
        <taxon>Solanoideae</taxon>
        <taxon>Capsiceae</taxon>
        <taxon>Capsicum</taxon>
    </lineage>
</organism>
<protein>
    <submittedName>
        <fullName evidence="2">Benzaldehyde dehydrogenase (NAD(+))</fullName>
    </submittedName>
</protein>
<dbReference type="Pfam" id="PF01315">
    <property type="entry name" value="Ald_Xan_dh_C"/>
    <property type="match status" value="1"/>
</dbReference>
<dbReference type="PANTHER" id="PTHR11908:SF133">
    <property type="entry name" value="ABSCISIC-ALDEHYDE OXIDASE-LIKE"/>
    <property type="match status" value="1"/>
</dbReference>
<dbReference type="GO" id="GO:0005506">
    <property type="term" value="F:iron ion binding"/>
    <property type="evidence" value="ECO:0007669"/>
    <property type="project" value="InterPro"/>
</dbReference>
<dbReference type="STRING" id="33114.A0A2G2VPJ9"/>
<feature type="domain" description="Aldehyde oxidase/xanthine dehydrogenase a/b hammerhead" evidence="1">
    <location>
        <begin position="104"/>
        <end position="174"/>
    </location>
</feature>
<evidence type="ECO:0000313" key="2">
    <source>
        <dbReference type="EMBL" id="PHT34891.1"/>
    </source>
</evidence>
<sequence length="174" mass="18725">MKVNKFPLPIPRDFNASNAKGGGTRLVSANWRNIILREGKLYYLREEVVIESAKVDGKPQDGEQEEVLEWVEVPHWLGNGMIVCLYVLGQSSSHELAFGVELGTGEAVYVDDIPSPPNCLHGAFIYSTKPLAGVKGIQLESNRLSDGVTAIITFTDIPSGGANVGAITTFGPSP</sequence>
<dbReference type="GO" id="GO:0016491">
    <property type="term" value="F:oxidoreductase activity"/>
    <property type="evidence" value="ECO:0007669"/>
    <property type="project" value="InterPro"/>
</dbReference>
<comment type="caution">
    <text evidence="2">The sequence shown here is derived from an EMBL/GenBank/DDBJ whole genome shotgun (WGS) entry which is preliminary data.</text>
</comment>
<keyword evidence="3" id="KW-1185">Reference proteome</keyword>
<dbReference type="Proteomes" id="UP000224567">
    <property type="component" value="Unassembled WGS sequence"/>
</dbReference>
<name>A0A2G2VPJ9_CAPBA</name>
<proteinExistence type="predicted"/>
<accession>A0A2G2VPJ9</accession>
<dbReference type="AlphaFoldDB" id="A0A2G2VPJ9"/>
<dbReference type="InterPro" id="IPR036856">
    <property type="entry name" value="Ald_Oxase/Xan_DH_a/b_sf"/>
</dbReference>
<dbReference type="OrthoDB" id="1328236at2759"/>
<reference evidence="2 3" key="1">
    <citation type="journal article" date="2017" name="Genome Biol.">
        <title>New reference genome sequences of hot pepper reveal the massive evolution of plant disease-resistance genes by retroduplication.</title>
        <authorList>
            <person name="Kim S."/>
            <person name="Park J."/>
            <person name="Yeom S.I."/>
            <person name="Kim Y.M."/>
            <person name="Seo E."/>
            <person name="Kim K.T."/>
            <person name="Kim M.S."/>
            <person name="Lee J.M."/>
            <person name="Cheong K."/>
            <person name="Shin H.S."/>
            <person name="Kim S.B."/>
            <person name="Han K."/>
            <person name="Lee J."/>
            <person name="Park M."/>
            <person name="Lee H.A."/>
            <person name="Lee H.Y."/>
            <person name="Lee Y."/>
            <person name="Oh S."/>
            <person name="Lee J.H."/>
            <person name="Choi E."/>
            <person name="Choi E."/>
            <person name="Lee S.E."/>
            <person name="Jeon J."/>
            <person name="Kim H."/>
            <person name="Choi G."/>
            <person name="Song H."/>
            <person name="Lee J."/>
            <person name="Lee S.C."/>
            <person name="Kwon J.K."/>
            <person name="Lee H.Y."/>
            <person name="Koo N."/>
            <person name="Hong Y."/>
            <person name="Kim R.W."/>
            <person name="Kang W.H."/>
            <person name="Huh J.H."/>
            <person name="Kang B.C."/>
            <person name="Yang T.J."/>
            <person name="Lee Y.H."/>
            <person name="Bennetzen J.L."/>
            <person name="Choi D."/>
        </authorList>
    </citation>
    <scope>NUCLEOTIDE SEQUENCE [LARGE SCALE GENOMIC DNA]</scope>
    <source>
        <strain evidence="3">cv. PBC81</strain>
    </source>
</reference>
<evidence type="ECO:0000259" key="1">
    <source>
        <dbReference type="SMART" id="SM01008"/>
    </source>
</evidence>
<dbReference type="SUPFAM" id="SSF54665">
    <property type="entry name" value="CO dehydrogenase molybdoprotein N-domain-like"/>
    <property type="match status" value="1"/>
</dbReference>
<gene>
    <name evidence="2" type="ORF">CQW23_26691</name>
</gene>
<dbReference type="InterPro" id="IPR000674">
    <property type="entry name" value="Ald_Oxase/Xan_DH_a/b"/>
</dbReference>
<dbReference type="Gene3D" id="3.90.1170.50">
    <property type="entry name" value="Aldehyde oxidase/xanthine dehydrogenase, a/b hammerhead"/>
    <property type="match status" value="1"/>
</dbReference>
<dbReference type="PANTHER" id="PTHR11908">
    <property type="entry name" value="XANTHINE DEHYDROGENASE"/>
    <property type="match status" value="1"/>
</dbReference>
<evidence type="ECO:0000313" key="3">
    <source>
        <dbReference type="Proteomes" id="UP000224567"/>
    </source>
</evidence>
<dbReference type="EMBL" id="MLFT02000011">
    <property type="protein sequence ID" value="PHT34891.1"/>
    <property type="molecule type" value="Genomic_DNA"/>
</dbReference>
<reference evidence="3" key="2">
    <citation type="journal article" date="2017" name="J. Anim. Genet.">
        <title>Multiple reference genome sequences of hot pepper reveal the massive evolution of plant disease resistance genes by retroduplication.</title>
        <authorList>
            <person name="Kim S."/>
            <person name="Park J."/>
            <person name="Yeom S.-I."/>
            <person name="Kim Y.-M."/>
            <person name="Seo E."/>
            <person name="Kim K.-T."/>
            <person name="Kim M.-S."/>
            <person name="Lee J.M."/>
            <person name="Cheong K."/>
            <person name="Shin H.-S."/>
            <person name="Kim S.-B."/>
            <person name="Han K."/>
            <person name="Lee J."/>
            <person name="Park M."/>
            <person name="Lee H.-A."/>
            <person name="Lee H.-Y."/>
            <person name="Lee Y."/>
            <person name="Oh S."/>
            <person name="Lee J.H."/>
            <person name="Choi E."/>
            <person name="Choi E."/>
            <person name="Lee S.E."/>
            <person name="Jeon J."/>
            <person name="Kim H."/>
            <person name="Choi G."/>
            <person name="Song H."/>
            <person name="Lee J."/>
            <person name="Lee S.-C."/>
            <person name="Kwon J.-K."/>
            <person name="Lee H.-Y."/>
            <person name="Koo N."/>
            <person name="Hong Y."/>
            <person name="Kim R.W."/>
            <person name="Kang W.-H."/>
            <person name="Huh J.H."/>
            <person name="Kang B.-C."/>
            <person name="Yang T.-J."/>
            <person name="Lee Y.-H."/>
            <person name="Bennetzen J.L."/>
            <person name="Choi D."/>
        </authorList>
    </citation>
    <scope>NUCLEOTIDE SEQUENCE [LARGE SCALE GENOMIC DNA]</scope>
    <source>
        <strain evidence="3">cv. PBC81</strain>
    </source>
</reference>